<dbReference type="Proteomes" id="UP001143307">
    <property type="component" value="Unassembled WGS sequence"/>
</dbReference>
<name>A0ABT3SRG3_9GAMM</name>
<keyword evidence="2" id="KW-1185">Reference proteome</keyword>
<dbReference type="EMBL" id="SHNP01000001">
    <property type="protein sequence ID" value="MCX2972540.1"/>
    <property type="molecule type" value="Genomic_DNA"/>
</dbReference>
<sequence length="702" mass="75931">MKKIVKHALAGTLVLLCIGCKVRIEVPEGGQVISSSGDYDCRLLTADAVIRPAHAVGEEEEGFHCDFVIEDTSFNETFTAVPSSGWEFAGWRNRKPGEYLYGGFESAQVWLTTIGFDANELLMTILQSDQVYYLEPVFEKVEPSGAGTDCSNLGGSFDRIQSLIFEGYNCTNSACHSGSNPAGALDLTAGKSFDNLYRVDAAANLPVSQQLVYPGEQKLSFLYTKLEAATNAILLPKGAGLPMPIGGAPLTTDHLEAMRLWIRNGAPESANVDGVATLLGCDQATAPQSNKIDPPAPPAPGEGVQFISGPWTVLPESENEVCFATYYDLEQTPELLPDWALTPCSDPVYNDYDGVCMATNSRTLTQDPQSHHSIINVYTGSASPFEPAWGDWQCLNGPNKGSTCDPTRIGEPVASGGADCGGDRFVCGTQARKSIACRGWGPTDLRTHQVSMGGAQAPVSENTLAEGVYGVLPARGIIVWNSHAFNLSTEETTVEQYNNILFAPESERRYRSRAIFDAKDIFVANVPPYEQRTYCSTLTLPVGSRLTQLGSHAHKRGILWQTWLPPQDPNCKVSSDCKPNAEAPDYLSRVYNDPLQIDYEPPLEYDSSKLENRTLKFCVTYDNGKDFPDLLKRNSTSVGTTCEGNAYCVAGPTPGKACGSDDSLCGSNGSCDACVVRGGVTTEDEMFLMLGGFYIVPADERN</sequence>
<evidence type="ECO:0000313" key="2">
    <source>
        <dbReference type="Proteomes" id="UP001143307"/>
    </source>
</evidence>
<reference evidence="1" key="1">
    <citation type="submission" date="2019-02" db="EMBL/GenBank/DDBJ databases">
        <authorList>
            <person name="Li S.-H."/>
        </authorList>
    </citation>
    <scope>NUCLEOTIDE SEQUENCE</scope>
    <source>
        <strain evidence="1">IMCC8485</strain>
    </source>
</reference>
<organism evidence="1 2">
    <name type="scientific">Candidatus Seongchinamella marina</name>
    <dbReference type="NCBI Taxonomy" id="2518990"/>
    <lineage>
        <taxon>Bacteria</taxon>
        <taxon>Pseudomonadati</taxon>
        <taxon>Pseudomonadota</taxon>
        <taxon>Gammaproteobacteria</taxon>
        <taxon>Cellvibrionales</taxon>
        <taxon>Halieaceae</taxon>
        <taxon>Seongchinamella</taxon>
    </lineage>
</organism>
<comment type="caution">
    <text evidence="1">The sequence shown here is derived from an EMBL/GenBank/DDBJ whole genome shotgun (WGS) entry which is preliminary data.</text>
</comment>
<accession>A0ABT3SRG3</accession>
<evidence type="ECO:0000313" key="1">
    <source>
        <dbReference type="EMBL" id="MCX2972540.1"/>
    </source>
</evidence>
<gene>
    <name evidence="1" type="ORF">EYC87_02910</name>
</gene>
<proteinExistence type="predicted"/>
<protein>
    <submittedName>
        <fullName evidence="1">Uncharacterized protein</fullName>
    </submittedName>
</protein>
<dbReference type="RefSeq" id="WP_279251537.1">
    <property type="nucleotide sequence ID" value="NZ_SHNP01000001.1"/>
</dbReference>